<protein>
    <submittedName>
        <fullName evidence="1">Uncharacterized protein</fullName>
    </submittedName>
</protein>
<proteinExistence type="predicted"/>
<evidence type="ECO:0000313" key="2">
    <source>
        <dbReference type="Proteomes" id="UP000831327"/>
    </source>
</evidence>
<accession>A0ABN6P279</accession>
<dbReference type="Proteomes" id="UP000831327">
    <property type="component" value="Chromosome"/>
</dbReference>
<keyword evidence="2" id="KW-1185">Reference proteome</keyword>
<gene>
    <name evidence="1" type="ORF">Rmf_19110</name>
</gene>
<evidence type="ECO:0000313" key="1">
    <source>
        <dbReference type="EMBL" id="BDG71982.1"/>
    </source>
</evidence>
<dbReference type="EMBL" id="AP025637">
    <property type="protein sequence ID" value="BDG71982.1"/>
    <property type="molecule type" value="Genomic_DNA"/>
</dbReference>
<organism evidence="1 2">
    <name type="scientific">Roseomonas fluvialis</name>
    <dbReference type="NCBI Taxonomy" id="1750527"/>
    <lineage>
        <taxon>Bacteria</taxon>
        <taxon>Pseudomonadati</taxon>
        <taxon>Pseudomonadota</taxon>
        <taxon>Alphaproteobacteria</taxon>
        <taxon>Acetobacterales</taxon>
        <taxon>Roseomonadaceae</taxon>
        <taxon>Roseomonas</taxon>
    </lineage>
</organism>
<reference evidence="1 2" key="1">
    <citation type="journal article" date="2016" name="Microbes Environ.">
        <title>Phylogenetically diverse aerobic anoxygenic phototrophic bacteria isolated from epilithic biofilms in Tama river, Japan.</title>
        <authorList>
            <person name="Hirose S."/>
            <person name="Matsuura K."/>
            <person name="Haruta S."/>
        </authorList>
    </citation>
    <scope>NUCLEOTIDE SEQUENCE [LARGE SCALE GENOMIC DNA]</scope>
    <source>
        <strain evidence="1 2">S08</strain>
    </source>
</reference>
<sequence length="79" mass="9291">MPRQPRRKPYRTRVVHYVQIGPLVVQRASPRVLILGRDAPLLMTRKTDALALARRAGGYPARLTKYRKYRPVVEWWLLP</sequence>
<name>A0ABN6P279_9PROT</name>